<evidence type="ECO:0000256" key="1">
    <source>
        <dbReference type="ARBA" id="ARBA00038178"/>
    </source>
</evidence>
<name>A0A915D342_9BILA</name>
<evidence type="ECO:0000313" key="4">
    <source>
        <dbReference type="Proteomes" id="UP000887574"/>
    </source>
</evidence>
<comment type="similarity">
    <text evidence="1">Belongs to the AVL9 family.</text>
</comment>
<dbReference type="PANTHER" id="PTHR31017">
    <property type="entry name" value="LATE SECRETORY PATHWAY PROTEIN AVL9-RELATED"/>
    <property type="match status" value="1"/>
</dbReference>
<dbReference type="PROSITE" id="PS50211">
    <property type="entry name" value="DENN"/>
    <property type="match status" value="1"/>
</dbReference>
<feature type="domain" description="UDENN" evidence="3">
    <location>
        <begin position="15"/>
        <end position="484"/>
    </location>
</feature>
<accession>A0A915D342</accession>
<dbReference type="AlphaFoldDB" id="A0A915D342"/>
<dbReference type="GO" id="GO:0005737">
    <property type="term" value="C:cytoplasm"/>
    <property type="evidence" value="ECO:0007669"/>
    <property type="project" value="TreeGrafter"/>
</dbReference>
<dbReference type="PANTHER" id="PTHR31017:SF1">
    <property type="entry name" value="LATE SECRETORY PATHWAY PROTEIN AVL9 HOMOLOG"/>
    <property type="match status" value="1"/>
</dbReference>
<evidence type="ECO:0000259" key="3">
    <source>
        <dbReference type="PROSITE" id="PS50211"/>
    </source>
</evidence>
<keyword evidence="4" id="KW-1185">Reference proteome</keyword>
<dbReference type="InterPro" id="IPR037516">
    <property type="entry name" value="Tripartite_DENN"/>
</dbReference>
<dbReference type="Proteomes" id="UP000887574">
    <property type="component" value="Unplaced"/>
</dbReference>
<organism evidence="4 5">
    <name type="scientific">Ditylenchus dipsaci</name>
    <dbReference type="NCBI Taxonomy" id="166011"/>
    <lineage>
        <taxon>Eukaryota</taxon>
        <taxon>Metazoa</taxon>
        <taxon>Ecdysozoa</taxon>
        <taxon>Nematoda</taxon>
        <taxon>Chromadorea</taxon>
        <taxon>Rhabditida</taxon>
        <taxon>Tylenchina</taxon>
        <taxon>Tylenchomorpha</taxon>
        <taxon>Sphaerularioidea</taxon>
        <taxon>Anguinidae</taxon>
        <taxon>Anguininae</taxon>
        <taxon>Ditylenchus</taxon>
    </lineage>
</organism>
<dbReference type="InterPro" id="IPR018307">
    <property type="entry name" value="ABL9/DENND6_dom"/>
</dbReference>
<proteinExistence type="inferred from homology"/>
<dbReference type="WBParaSite" id="jg15335">
    <property type="protein sequence ID" value="jg15335"/>
    <property type="gene ID" value="jg15335"/>
</dbReference>
<evidence type="ECO:0000313" key="5">
    <source>
        <dbReference type="WBParaSite" id="jg15335"/>
    </source>
</evidence>
<evidence type="ECO:0000256" key="2">
    <source>
        <dbReference type="SAM" id="MobiDB-lite"/>
    </source>
</evidence>
<sequence length="527" mass="58841">MSIRNDCQLVSHPILHILVVGFHHKHGYQIEYCFPPVKPGCISPDLSHDFPQLWSNLPSLSLPDGAHNVESDVIYFLLPSLEHQNRSVYGISCYRQIASDQLKKDEQITRSSVQKSVCVISRAYFNEKDFSKVDVLMQMYRNLCDLFDANYLDTQTIYAGVSLTSLLTSFRHRTLVLFKLLLLERKVIFKIFPVQTLGAVMVGLISLFPGMLEEGLSQAASYSVLRTTPASSTHDEVLEIEAIDVTEEVEAEESKSSQPASSNISTFNTNEFGFPLSIFSKGSIFHPYLSIDSLDMVRSDNIRAYCIGVTNALFTQRQEMVDVVVSINDKEEGQIDILSPELKKELALTKQDLRFMDFLLKMIELNSDPAAPDTTIREWEGGEDWIRTQFSDYLLAILSAASFDKKEHIAEFNEDFVNAWKVKHNYRVWSCDTHLGMANIAPVHPFSGQSSMNDVLLQVNHTISGSEQGRKVINTFSNTSKYVSETGSKLKANLFSWVKGNNSGPSTTAVASAAEDDDGGGKGVPSS</sequence>
<reference evidence="5" key="1">
    <citation type="submission" date="2022-11" db="UniProtKB">
        <authorList>
            <consortium name="WormBaseParasite"/>
        </authorList>
    </citation>
    <scope>IDENTIFICATION</scope>
</reference>
<feature type="region of interest" description="Disordered" evidence="2">
    <location>
        <begin position="505"/>
        <end position="527"/>
    </location>
</feature>
<protein>
    <submittedName>
        <fullName evidence="5">UDENN domain-containing protein</fullName>
    </submittedName>
</protein>
<dbReference type="InterPro" id="IPR051731">
    <property type="entry name" value="DENND11/AVL9_GEFs"/>
</dbReference>
<dbReference type="Pfam" id="PF09794">
    <property type="entry name" value="Avl9"/>
    <property type="match status" value="1"/>
</dbReference>